<proteinExistence type="predicted"/>
<dbReference type="EMBL" id="MRZV01000216">
    <property type="protein sequence ID" value="PIK55406.1"/>
    <property type="molecule type" value="Genomic_DNA"/>
</dbReference>
<dbReference type="Gene3D" id="3.80.10.10">
    <property type="entry name" value="Ribonuclease Inhibitor"/>
    <property type="match status" value="1"/>
</dbReference>
<gene>
    <name evidence="2" type="ORF">BSL78_07677</name>
</gene>
<keyword evidence="3" id="KW-1185">Reference proteome</keyword>
<dbReference type="InterPro" id="IPR032675">
    <property type="entry name" value="LRR_dom_sf"/>
</dbReference>
<dbReference type="Proteomes" id="UP000230750">
    <property type="component" value="Unassembled WGS sequence"/>
</dbReference>
<feature type="signal peptide" evidence="1">
    <location>
        <begin position="1"/>
        <end position="15"/>
    </location>
</feature>
<dbReference type="STRING" id="307972.A0A2G8L569"/>
<dbReference type="SUPFAM" id="SSF52058">
    <property type="entry name" value="L domain-like"/>
    <property type="match status" value="1"/>
</dbReference>
<comment type="caution">
    <text evidence="2">The sequence shown here is derived from an EMBL/GenBank/DDBJ whole genome shotgun (WGS) entry which is preliminary data.</text>
</comment>
<name>A0A2G8L569_STIJA</name>
<sequence length="114" mass="13055">MWFWLLVMSFCCVHGTTTTMDDSLQYTQLDIRKEKRLTACGTNHTCDCHQTKKTFYLVDCSFRDLSVIPTLPHNATEIDLSSNRLTGIPPGTFQWTINLTCLYAITKGTTYYIS</sequence>
<evidence type="ECO:0000256" key="1">
    <source>
        <dbReference type="SAM" id="SignalP"/>
    </source>
</evidence>
<evidence type="ECO:0000313" key="2">
    <source>
        <dbReference type="EMBL" id="PIK55406.1"/>
    </source>
</evidence>
<organism evidence="2 3">
    <name type="scientific">Stichopus japonicus</name>
    <name type="common">Sea cucumber</name>
    <dbReference type="NCBI Taxonomy" id="307972"/>
    <lineage>
        <taxon>Eukaryota</taxon>
        <taxon>Metazoa</taxon>
        <taxon>Echinodermata</taxon>
        <taxon>Eleutherozoa</taxon>
        <taxon>Echinozoa</taxon>
        <taxon>Holothuroidea</taxon>
        <taxon>Aspidochirotacea</taxon>
        <taxon>Aspidochirotida</taxon>
        <taxon>Stichopodidae</taxon>
        <taxon>Apostichopus</taxon>
    </lineage>
</organism>
<accession>A0A2G8L569</accession>
<dbReference type="OrthoDB" id="72369at2759"/>
<dbReference type="AlphaFoldDB" id="A0A2G8L569"/>
<feature type="chain" id="PRO_5013553469" evidence="1">
    <location>
        <begin position="16"/>
        <end position="114"/>
    </location>
</feature>
<protein>
    <submittedName>
        <fullName evidence="2">Uncharacterized protein</fullName>
    </submittedName>
</protein>
<reference evidence="2 3" key="1">
    <citation type="journal article" date="2017" name="PLoS Biol.">
        <title>The sea cucumber genome provides insights into morphological evolution and visceral regeneration.</title>
        <authorList>
            <person name="Zhang X."/>
            <person name="Sun L."/>
            <person name="Yuan J."/>
            <person name="Sun Y."/>
            <person name="Gao Y."/>
            <person name="Zhang L."/>
            <person name="Li S."/>
            <person name="Dai H."/>
            <person name="Hamel J.F."/>
            <person name="Liu C."/>
            <person name="Yu Y."/>
            <person name="Liu S."/>
            <person name="Lin W."/>
            <person name="Guo K."/>
            <person name="Jin S."/>
            <person name="Xu P."/>
            <person name="Storey K.B."/>
            <person name="Huan P."/>
            <person name="Zhang T."/>
            <person name="Zhou Y."/>
            <person name="Zhang J."/>
            <person name="Lin C."/>
            <person name="Li X."/>
            <person name="Xing L."/>
            <person name="Huo D."/>
            <person name="Sun M."/>
            <person name="Wang L."/>
            <person name="Mercier A."/>
            <person name="Li F."/>
            <person name="Yang H."/>
            <person name="Xiang J."/>
        </authorList>
    </citation>
    <scope>NUCLEOTIDE SEQUENCE [LARGE SCALE GENOMIC DNA]</scope>
    <source>
        <strain evidence="2">Shaxun</strain>
        <tissue evidence="2">Muscle</tissue>
    </source>
</reference>
<evidence type="ECO:0000313" key="3">
    <source>
        <dbReference type="Proteomes" id="UP000230750"/>
    </source>
</evidence>
<keyword evidence="1" id="KW-0732">Signal</keyword>